<comment type="caution">
    <text evidence="2">The sequence shown here is derived from an EMBL/GenBank/DDBJ whole genome shotgun (WGS) entry which is preliminary data.</text>
</comment>
<accession>A0ABR2N3L4</accession>
<evidence type="ECO:0000313" key="2">
    <source>
        <dbReference type="EMBL" id="KAK8970745.1"/>
    </source>
</evidence>
<evidence type="ECO:0000256" key="1">
    <source>
        <dbReference type="SAM" id="MobiDB-lite"/>
    </source>
</evidence>
<reference evidence="2 3" key="1">
    <citation type="journal article" date="2022" name="Nat. Plants">
        <title>Genomes of leafy and leafless Platanthera orchids illuminate the evolution of mycoheterotrophy.</title>
        <authorList>
            <person name="Li M.H."/>
            <person name="Liu K.W."/>
            <person name="Li Z."/>
            <person name="Lu H.C."/>
            <person name="Ye Q.L."/>
            <person name="Zhang D."/>
            <person name="Wang J.Y."/>
            <person name="Li Y.F."/>
            <person name="Zhong Z.M."/>
            <person name="Liu X."/>
            <person name="Yu X."/>
            <person name="Liu D.K."/>
            <person name="Tu X.D."/>
            <person name="Liu B."/>
            <person name="Hao Y."/>
            <person name="Liao X.Y."/>
            <person name="Jiang Y.T."/>
            <person name="Sun W.H."/>
            <person name="Chen J."/>
            <person name="Chen Y.Q."/>
            <person name="Ai Y."/>
            <person name="Zhai J.W."/>
            <person name="Wu S.S."/>
            <person name="Zhou Z."/>
            <person name="Hsiao Y.Y."/>
            <person name="Wu W.L."/>
            <person name="Chen Y.Y."/>
            <person name="Lin Y.F."/>
            <person name="Hsu J.L."/>
            <person name="Li C.Y."/>
            <person name="Wang Z.W."/>
            <person name="Zhao X."/>
            <person name="Zhong W.Y."/>
            <person name="Ma X.K."/>
            <person name="Ma L."/>
            <person name="Huang J."/>
            <person name="Chen G.Z."/>
            <person name="Huang M.Z."/>
            <person name="Huang L."/>
            <person name="Peng D.H."/>
            <person name="Luo Y.B."/>
            <person name="Zou S.Q."/>
            <person name="Chen S.P."/>
            <person name="Lan S."/>
            <person name="Tsai W.C."/>
            <person name="Van de Peer Y."/>
            <person name="Liu Z.J."/>
        </authorList>
    </citation>
    <scope>NUCLEOTIDE SEQUENCE [LARGE SCALE GENOMIC DNA]</scope>
    <source>
        <strain evidence="2">Lor288</strain>
    </source>
</reference>
<dbReference type="Proteomes" id="UP001412067">
    <property type="component" value="Unassembled WGS sequence"/>
</dbReference>
<keyword evidence="3" id="KW-1185">Reference proteome</keyword>
<dbReference type="PANTHER" id="PTHR46476">
    <property type="entry name" value="CHITINASE 2-LIKE"/>
    <property type="match status" value="1"/>
</dbReference>
<evidence type="ECO:0000313" key="3">
    <source>
        <dbReference type="Proteomes" id="UP001412067"/>
    </source>
</evidence>
<sequence>MSSEMVTLTSNRTPSNRGKARDDPKNQGFYAYDSSTTVSQFLSYFEMQSSNYPGGKLLASVSTDSSGGGLSPAKGFFSAYKLSRSKGSCRVFLCGLPMIP</sequence>
<feature type="compositionally biased region" description="Polar residues" evidence="1">
    <location>
        <begin position="1"/>
        <end position="16"/>
    </location>
</feature>
<protein>
    <submittedName>
        <fullName evidence="2">Uncharacterized protein</fullName>
    </submittedName>
</protein>
<organism evidence="2 3">
    <name type="scientific">Platanthera guangdongensis</name>
    <dbReference type="NCBI Taxonomy" id="2320717"/>
    <lineage>
        <taxon>Eukaryota</taxon>
        <taxon>Viridiplantae</taxon>
        <taxon>Streptophyta</taxon>
        <taxon>Embryophyta</taxon>
        <taxon>Tracheophyta</taxon>
        <taxon>Spermatophyta</taxon>
        <taxon>Magnoliopsida</taxon>
        <taxon>Liliopsida</taxon>
        <taxon>Asparagales</taxon>
        <taxon>Orchidaceae</taxon>
        <taxon>Orchidoideae</taxon>
        <taxon>Orchideae</taxon>
        <taxon>Orchidinae</taxon>
        <taxon>Platanthera</taxon>
    </lineage>
</organism>
<dbReference type="PANTHER" id="PTHR46476:SF13">
    <property type="entry name" value="2, PUTATIVE, EXPRESSED-RELATED"/>
    <property type="match status" value="1"/>
</dbReference>
<dbReference type="EMBL" id="JBBWWR010000001">
    <property type="protein sequence ID" value="KAK8970745.1"/>
    <property type="molecule type" value="Genomic_DNA"/>
</dbReference>
<feature type="region of interest" description="Disordered" evidence="1">
    <location>
        <begin position="1"/>
        <end position="26"/>
    </location>
</feature>
<proteinExistence type="predicted"/>
<gene>
    <name evidence="2" type="ORF">KSP40_PGU005390</name>
</gene>
<dbReference type="Gene3D" id="3.20.20.80">
    <property type="entry name" value="Glycosidases"/>
    <property type="match status" value="1"/>
</dbReference>
<name>A0ABR2N3L4_9ASPA</name>